<keyword evidence="2" id="KW-0378">Hydrolase</keyword>
<dbReference type="SUPFAM" id="SSF49785">
    <property type="entry name" value="Galactose-binding domain-like"/>
    <property type="match status" value="1"/>
</dbReference>
<dbReference type="CDD" id="cd01821">
    <property type="entry name" value="Rhamnogalacturan_acetylesterase_like"/>
    <property type="match status" value="1"/>
</dbReference>
<keyword evidence="3" id="KW-0732">Signal</keyword>
<dbReference type="InterPro" id="IPR008979">
    <property type="entry name" value="Galactose-bd-like_sf"/>
</dbReference>
<evidence type="ECO:0000259" key="4">
    <source>
        <dbReference type="Pfam" id="PF13472"/>
    </source>
</evidence>
<dbReference type="Gene3D" id="3.40.50.1110">
    <property type="entry name" value="SGNH hydrolase"/>
    <property type="match status" value="1"/>
</dbReference>
<feature type="domain" description="SGNH hydrolase-type esterase" evidence="4">
    <location>
        <begin position="147"/>
        <end position="301"/>
    </location>
</feature>
<sequence length="352" mass="37130">MRRAGTALLAACAAVAALTTAAAVPARAQGHVPGGDGLGRCSGAGPVVCHFDVAPGTYRVRLLLGGGAQPGSTAVTAETRRTMLAETPNAAGRTVRRSFTVDVRDPEGEPTGAPGTPGLDLVLGGAAPQLASVRVERVRTPQILLAGDSTVCDQPGEPYAGWGQHLPQYLTDRLSVANYADSGEGSQSFLDNPALFPALRARIHHGDLVLIQLAHNDKETDRDTYRAHLTAMTEGVRAEGGRPVLVTPIVRRWFNTDGTLDNGTALLVNGLGVDLPAEVRTLAAEQDIPLVDLTALTKARVEELGPEASKALYLYDEKRDNTHTSVRGATEYAALVLGELRDQRLVVPHAVR</sequence>
<dbReference type="SUPFAM" id="SSF52266">
    <property type="entry name" value="SGNH hydrolase"/>
    <property type="match status" value="1"/>
</dbReference>
<dbReference type="PANTHER" id="PTHR43695">
    <property type="entry name" value="PUTATIVE (AFU_ORTHOLOGUE AFUA_2G17250)-RELATED"/>
    <property type="match status" value="1"/>
</dbReference>
<dbReference type="InterPro" id="IPR013830">
    <property type="entry name" value="SGNH_hydro"/>
</dbReference>
<dbReference type="GO" id="GO:0016787">
    <property type="term" value="F:hydrolase activity"/>
    <property type="evidence" value="ECO:0007669"/>
    <property type="project" value="UniProtKB-KW"/>
</dbReference>
<dbReference type="Pfam" id="PF13472">
    <property type="entry name" value="Lipase_GDSL_2"/>
    <property type="match status" value="1"/>
</dbReference>
<dbReference type="AlphaFoldDB" id="A0AAU1LNB6"/>
<gene>
    <name evidence="5" type="ORF">OG222_06060</name>
</gene>
<accession>A0AAU1LNB6</accession>
<organism evidence="5">
    <name type="scientific">Streptomyces sp. NBC_00148</name>
    <dbReference type="NCBI Taxonomy" id="2903626"/>
    <lineage>
        <taxon>Bacteria</taxon>
        <taxon>Bacillati</taxon>
        <taxon>Actinomycetota</taxon>
        <taxon>Actinomycetes</taxon>
        <taxon>Kitasatosporales</taxon>
        <taxon>Streptomycetaceae</taxon>
        <taxon>Streptomyces</taxon>
    </lineage>
</organism>
<name>A0AAU1LNB6_9ACTN</name>
<dbReference type="EMBL" id="CP108169">
    <property type="protein sequence ID" value="WTQ72666.1"/>
    <property type="molecule type" value="Genomic_DNA"/>
</dbReference>
<dbReference type="InterPro" id="IPR036514">
    <property type="entry name" value="SGNH_hydro_sf"/>
</dbReference>
<evidence type="ECO:0000256" key="1">
    <source>
        <dbReference type="ARBA" id="ARBA00008668"/>
    </source>
</evidence>
<reference evidence="5" key="1">
    <citation type="submission" date="2022-10" db="EMBL/GenBank/DDBJ databases">
        <title>The complete genomes of actinobacterial strains from the NBC collection.</title>
        <authorList>
            <person name="Joergensen T.S."/>
            <person name="Alvarez Arevalo M."/>
            <person name="Sterndorff E.B."/>
            <person name="Faurdal D."/>
            <person name="Vuksanovic O."/>
            <person name="Mourched A.-S."/>
            <person name="Charusanti P."/>
            <person name="Shaw S."/>
            <person name="Blin K."/>
            <person name="Weber T."/>
        </authorList>
    </citation>
    <scope>NUCLEOTIDE SEQUENCE</scope>
    <source>
        <strain evidence="5">NBC_00148</strain>
    </source>
</reference>
<protein>
    <submittedName>
        <fullName evidence="5">Rhamnogalacturonan acetylesterase</fullName>
    </submittedName>
</protein>
<evidence type="ECO:0000313" key="5">
    <source>
        <dbReference type="EMBL" id="WTQ72666.1"/>
    </source>
</evidence>
<evidence type="ECO:0000256" key="3">
    <source>
        <dbReference type="SAM" id="SignalP"/>
    </source>
</evidence>
<dbReference type="InterPro" id="IPR037459">
    <property type="entry name" value="RhgT-like"/>
</dbReference>
<dbReference type="PANTHER" id="PTHR43695:SF1">
    <property type="entry name" value="RHAMNOGALACTURONAN ACETYLESTERASE"/>
    <property type="match status" value="1"/>
</dbReference>
<feature type="signal peptide" evidence="3">
    <location>
        <begin position="1"/>
        <end position="28"/>
    </location>
</feature>
<feature type="chain" id="PRO_5043457294" evidence="3">
    <location>
        <begin position="29"/>
        <end position="352"/>
    </location>
</feature>
<proteinExistence type="inferred from homology"/>
<dbReference type="Gene3D" id="2.60.120.430">
    <property type="entry name" value="Galactose-binding lectin"/>
    <property type="match status" value="1"/>
</dbReference>
<evidence type="ECO:0000256" key="2">
    <source>
        <dbReference type="ARBA" id="ARBA00022801"/>
    </source>
</evidence>
<comment type="similarity">
    <text evidence="1">Belongs to the 'GDSL' lipolytic enzyme family.</text>
</comment>